<name>A0A4C1SFE6_EUMVA</name>
<organism evidence="2 3">
    <name type="scientific">Eumeta variegata</name>
    <name type="common">Bagworm moth</name>
    <name type="synonym">Eumeta japonica</name>
    <dbReference type="NCBI Taxonomy" id="151549"/>
    <lineage>
        <taxon>Eukaryota</taxon>
        <taxon>Metazoa</taxon>
        <taxon>Ecdysozoa</taxon>
        <taxon>Arthropoda</taxon>
        <taxon>Hexapoda</taxon>
        <taxon>Insecta</taxon>
        <taxon>Pterygota</taxon>
        <taxon>Neoptera</taxon>
        <taxon>Endopterygota</taxon>
        <taxon>Lepidoptera</taxon>
        <taxon>Glossata</taxon>
        <taxon>Ditrysia</taxon>
        <taxon>Tineoidea</taxon>
        <taxon>Psychidae</taxon>
        <taxon>Oiketicinae</taxon>
        <taxon>Eumeta</taxon>
    </lineage>
</organism>
<comment type="caution">
    <text evidence="2">The sequence shown here is derived from an EMBL/GenBank/DDBJ whole genome shotgun (WGS) entry which is preliminary data.</text>
</comment>
<proteinExistence type="predicted"/>
<dbReference type="Proteomes" id="UP000299102">
    <property type="component" value="Unassembled WGS sequence"/>
</dbReference>
<reference evidence="2 3" key="1">
    <citation type="journal article" date="2019" name="Commun. Biol.">
        <title>The bagworm genome reveals a unique fibroin gene that provides high tensile strength.</title>
        <authorList>
            <person name="Kono N."/>
            <person name="Nakamura H."/>
            <person name="Ohtoshi R."/>
            <person name="Tomita M."/>
            <person name="Numata K."/>
            <person name="Arakawa K."/>
        </authorList>
    </citation>
    <scope>NUCLEOTIDE SEQUENCE [LARGE SCALE GENOMIC DNA]</scope>
</reference>
<feature type="region of interest" description="Disordered" evidence="1">
    <location>
        <begin position="52"/>
        <end position="78"/>
    </location>
</feature>
<sequence>MLFLPNRSATHRRILRGCECPWAAVNNYSIWWLAYWFTCEIAVKEESGFNLESQSRMGPGSKWKTRPSYGEEREREKERDWCVCVSDLKITPLLSITYPQSGLRKSLQGPPC</sequence>
<feature type="compositionally biased region" description="Basic and acidic residues" evidence="1">
    <location>
        <begin position="69"/>
        <end position="78"/>
    </location>
</feature>
<dbReference type="EMBL" id="BGZK01000004">
    <property type="protein sequence ID" value="GBO99897.1"/>
    <property type="molecule type" value="Genomic_DNA"/>
</dbReference>
<evidence type="ECO:0000313" key="2">
    <source>
        <dbReference type="EMBL" id="GBO99897.1"/>
    </source>
</evidence>
<accession>A0A4C1SFE6</accession>
<dbReference type="AlphaFoldDB" id="A0A4C1SFE6"/>
<evidence type="ECO:0000256" key="1">
    <source>
        <dbReference type="SAM" id="MobiDB-lite"/>
    </source>
</evidence>
<evidence type="ECO:0000313" key="3">
    <source>
        <dbReference type="Proteomes" id="UP000299102"/>
    </source>
</evidence>
<gene>
    <name evidence="2" type="ORF">EVAR_74270_1</name>
</gene>
<keyword evidence="3" id="KW-1185">Reference proteome</keyword>
<protein>
    <submittedName>
        <fullName evidence="2">Uncharacterized protein</fullName>
    </submittedName>
</protein>